<evidence type="ECO:0000313" key="1">
    <source>
        <dbReference type="EMBL" id="AEJ81600.1"/>
    </source>
</evidence>
<proteinExistence type="predicted"/>
<sequence length="153" mass="16277">MAAFNPAYLQQSNVPLAQQIQQLDTLQNTGLMQTPANTAGTTIAGVSNGVAGGGGVQPGMFSQGMSWLGDNSQGLGSLLQGIGALSSIFSTNKQIGLAQDNLNFQKEAYNTNLSNQISTYNTNLEDRIRGRYAAGDQSESQVQDYLNKNRLSK</sequence>
<dbReference type="OrthoDB" id="14772at10239"/>
<dbReference type="RefSeq" id="YP_007005817.1">
    <property type="nucleotide sequence ID" value="NC_019514.1"/>
</dbReference>
<dbReference type="KEGG" id="vg:14013769"/>
<evidence type="ECO:0000313" key="2">
    <source>
        <dbReference type="Proteomes" id="UP000008893"/>
    </source>
</evidence>
<reference evidence="1 2" key="1">
    <citation type="journal article" date="2011" name="Appl. Environ. Microbiol.">
        <title>Novel Virulent and Broad-Host-Range Erwinia amylovora Bacteriophages Reveal a High Degree of Mosaicism and a Relationship to Enterobacteriaceae Phages.</title>
        <authorList>
            <person name="Born Y."/>
            <person name="Fieseler L."/>
            <person name="Marazzi J."/>
            <person name="Lurz R."/>
            <person name="Duffy B."/>
            <person name="Loessner M.J."/>
        </authorList>
    </citation>
    <scope>NUCLEOTIDE SEQUENCE [LARGE SCALE GENOMIC DNA]</scope>
</reference>
<name>G0YQH3_9CAUD</name>
<keyword evidence="2" id="KW-1185">Reference proteome</keyword>
<dbReference type="GeneID" id="14013769"/>
<organism evidence="1 2">
    <name type="scientific">Erwinia phage vB_EamP-S6</name>
    <dbReference type="NCBI Taxonomy" id="1051675"/>
    <lineage>
        <taxon>Viruses</taxon>
        <taxon>Duplodnaviria</taxon>
        <taxon>Heunggongvirae</taxon>
        <taxon>Uroviricota</taxon>
        <taxon>Caudoviricetes</taxon>
        <taxon>Schitoviridae</taxon>
        <taxon>Waedenswilvirus</taxon>
        <taxon>Waedenswilvirus S6</taxon>
    </lineage>
</organism>
<dbReference type="EMBL" id="HQ728266">
    <property type="protein sequence ID" value="AEJ81600.1"/>
    <property type="molecule type" value="Genomic_DNA"/>
</dbReference>
<dbReference type="Proteomes" id="UP000008893">
    <property type="component" value="Segment"/>
</dbReference>
<protein>
    <submittedName>
        <fullName evidence="1">Gp081</fullName>
    </submittedName>
</protein>
<accession>G0YQH3</accession>